<proteinExistence type="predicted"/>
<accession>A0A0A9H959</accession>
<organism evidence="1">
    <name type="scientific">Arundo donax</name>
    <name type="common">Giant reed</name>
    <name type="synonym">Donax arundinaceus</name>
    <dbReference type="NCBI Taxonomy" id="35708"/>
    <lineage>
        <taxon>Eukaryota</taxon>
        <taxon>Viridiplantae</taxon>
        <taxon>Streptophyta</taxon>
        <taxon>Embryophyta</taxon>
        <taxon>Tracheophyta</taxon>
        <taxon>Spermatophyta</taxon>
        <taxon>Magnoliopsida</taxon>
        <taxon>Liliopsida</taxon>
        <taxon>Poales</taxon>
        <taxon>Poaceae</taxon>
        <taxon>PACMAD clade</taxon>
        <taxon>Arundinoideae</taxon>
        <taxon>Arundineae</taxon>
        <taxon>Arundo</taxon>
    </lineage>
</organism>
<sequence length="35" mass="3873">MYKRSRSGLLRKAVSSLPTFPTDPVLARSVSCFSN</sequence>
<dbReference type="EMBL" id="GBRH01164619">
    <property type="protein sequence ID" value="JAE33277.1"/>
    <property type="molecule type" value="Transcribed_RNA"/>
</dbReference>
<dbReference type="AlphaFoldDB" id="A0A0A9H959"/>
<reference evidence="1" key="1">
    <citation type="submission" date="2014-09" db="EMBL/GenBank/DDBJ databases">
        <authorList>
            <person name="Magalhaes I.L.F."/>
            <person name="Oliveira U."/>
            <person name="Santos F.R."/>
            <person name="Vidigal T.H.D.A."/>
            <person name="Brescovit A.D."/>
            <person name="Santos A.J."/>
        </authorList>
    </citation>
    <scope>NUCLEOTIDE SEQUENCE</scope>
    <source>
        <tissue evidence="1">Shoot tissue taken approximately 20 cm above the soil surface</tissue>
    </source>
</reference>
<protein>
    <submittedName>
        <fullName evidence="1">Uncharacterized protein</fullName>
    </submittedName>
</protein>
<name>A0A0A9H959_ARUDO</name>
<evidence type="ECO:0000313" key="1">
    <source>
        <dbReference type="EMBL" id="JAE33277.1"/>
    </source>
</evidence>
<reference evidence="1" key="2">
    <citation type="journal article" date="2015" name="Data Brief">
        <title>Shoot transcriptome of the giant reed, Arundo donax.</title>
        <authorList>
            <person name="Barrero R.A."/>
            <person name="Guerrero F.D."/>
            <person name="Moolhuijzen P."/>
            <person name="Goolsby J.A."/>
            <person name="Tidwell J."/>
            <person name="Bellgard S.E."/>
            <person name="Bellgard M.I."/>
        </authorList>
    </citation>
    <scope>NUCLEOTIDE SEQUENCE</scope>
    <source>
        <tissue evidence="1">Shoot tissue taken approximately 20 cm above the soil surface</tissue>
    </source>
</reference>